<dbReference type="SUPFAM" id="SSF63446">
    <property type="entry name" value="Type I dockerin domain"/>
    <property type="match status" value="1"/>
</dbReference>
<keyword evidence="1" id="KW-0472">Membrane</keyword>
<dbReference type="InterPro" id="IPR008965">
    <property type="entry name" value="CBM2/CBM3_carb-bd_dom_sf"/>
</dbReference>
<dbReference type="AlphaFoldDB" id="A0A1F7YG81"/>
<evidence type="ECO:0000256" key="1">
    <source>
        <dbReference type="SAM" id="Phobius"/>
    </source>
</evidence>
<evidence type="ECO:0000313" key="2">
    <source>
        <dbReference type="EMBL" id="OGM26170.1"/>
    </source>
</evidence>
<organism evidence="2 3">
    <name type="scientific">Candidatus Woesebacteria bacterium RIFCSPHIGHO2_01_FULL_39_28</name>
    <dbReference type="NCBI Taxonomy" id="1802496"/>
    <lineage>
        <taxon>Bacteria</taxon>
        <taxon>Candidatus Woeseibacteriota</taxon>
    </lineage>
</organism>
<feature type="transmembrane region" description="Helical" evidence="1">
    <location>
        <begin position="20"/>
        <end position="41"/>
    </location>
</feature>
<dbReference type="Gene3D" id="1.10.1330.10">
    <property type="entry name" value="Dockerin domain"/>
    <property type="match status" value="1"/>
</dbReference>
<protein>
    <recommendedName>
        <fullName evidence="4">Cohesin domain-containing protein</fullName>
    </recommendedName>
</protein>
<name>A0A1F7YG81_9BACT</name>
<gene>
    <name evidence="2" type="ORF">A2627_03975</name>
</gene>
<dbReference type="Proteomes" id="UP000178851">
    <property type="component" value="Unassembled WGS sequence"/>
</dbReference>
<accession>A0A1F7YG81</accession>
<dbReference type="EMBL" id="MGGI01000016">
    <property type="protein sequence ID" value="OGM26170.1"/>
    <property type="molecule type" value="Genomic_DNA"/>
</dbReference>
<evidence type="ECO:0008006" key="4">
    <source>
        <dbReference type="Google" id="ProtNLM"/>
    </source>
</evidence>
<proteinExistence type="predicted"/>
<dbReference type="PROSITE" id="PS00018">
    <property type="entry name" value="EF_HAND_1"/>
    <property type="match status" value="1"/>
</dbReference>
<keyword evidence="1" id="KW-0812">Transmembrane</keyword>
<dbReference type="GO" id="GO:0030246">
    <property type="term" value="F:carbohydrate binding"/>
    <property type="evidence" value="ECO:0007669"/>
    <property type="project" value="InterPro"/>
</dbReference>
<keyword evidence="1" id="KW-1133">Transmembrane helix</keyword>
<sequence length="297" mass="31084">MGTRFRSKLSLLPTLLPKGYRSRSLSLAVILVGLFVGFVLVGQRQIFRKKAAATAVLSFSSSAFSIAPGNQFIVGVNLNTGGQAIVGADILVKFDPTRLALVSMSNNPTNNTNFKTYAPVTSTGTFDTARVVNCTNNGVATGCPSGVGVVEFGITAFDWANNALTTAYTGTLLVSNLTFKVISCPPGQTSCTAPLSFVYTNGLTTDSNVVVNAAGSTTPEDILSSTSTSTVTITGSNDACLSDVTVDGLVDLRDYGQLASNWLSTNPSPPRADINRDGLVDIRDYGLLASKWLGTCP</sequence>
<evidence type="ECO:0000313" key="3">
    <source>
        <dbReference type="Proteomes" id="UP000178851"/>
    </source>
</evidence>
<reference evidence="2 3" key="1">
    <citation type="journal article" date="2016" name="Nat. Commun.">
        <title>Thousands of microbial genomes shed light on interconnected biogeochemical processes in an aquifer system.</title>
        <authorList>
            <person name="Anantharaman K."/>
            <person name="Brown C.T."/>
            <person name="Hug L.A."/>
            <person name="Sharon I."/>
            <person name="Castelle C.J."/>
            <person name="Probst A.J."/>
            <person name="Thomas B.C."/>
            <person name="Singh A."/>
            <person name="Wilkins M.J."/>
            <person name="Karaoz U."/>
            <person name="Brodie E.L."/>
            <person name="Williams K.H."/>
            <person name="Hubbard S.S."/>
            <person name="Banfield J.F."/>
        </authorList>
    </citation>
    <scope>NUCLEOTIDE SEQUENCE [LARGE SCALE GENOMIC DNA]</scope>
</reference>
<dbReference type="GO" id="GO:0000272">
    <property type="term" value="P:polysaccharide catabolic process"/>
    <property type="evidence" value="ECO:0007669"/>
    <property type="project" value="InterPro"/>
</dbReference>
<dbReference type="InterPro" id="IPR036439">
    <property type="entry name" value="Dockerin_dom_sf"/>
</dbReference>
<dbReference type="SUPFAM" id="SSF49384">
    <property type="entry name" value="Carbohydrate-binding domain"/>
    <property type="match status" value="1"/>
</dbReference>
<comment type="caution">
    <text evidence="2">The sequence shown here is derived from an EMBL/GenBank/DDBJ whole genome shotgun (WGS) entry which is preliminary data.</text>
</comment>
<dbReference type="InterPro" id="IPR018247">
    <property type="entry name" value="EF_Hand_1_Ca_BS"/>
</dbReference>
<dbReference type="Gene3D" id="2.60.40.680">
    <property type="match status" value="1"/>
</dbReference>